<dbReference type="Proteomes" id="UP001458880">
    <property type="component" value="Unassembled WGS sequence"/>
</dbReference>
<evidence type="ECO:0000256" key="1">
    <source>
        <dbReference type="SAM" id="MobiDB-lite"/>
    </source>
</evidence>
<gene>
    <name evidence="2" type="ORF">QE152_g12696</name>
</gene>
<dbReference type="EMBL" id="JASPKY010000117">
    <property type="protein sequence ID" value="KAK9736193.1"/>
    <property type="molecule type" value="Genomic_DNA"/>
</dbReference>
<reference evidence="2 3" key="1">
    <citation type="journal article" date="2024" name="BMC Genomics">
        <title>De novo assembly and annotation of Popillia japonica's genome with initial clues to its potential as an invasive pest.</title>
        <authorList>
            <person name="Cucini C."/>
            <person name="Boschi S."/>
            <person name="Funari R."/>
            <person name="Cardaioli E."/>
            <person name="Iannotti N."/>
            <person name="Marturano G."/>
            <person name="Paoli F."/>
            <person name="Bruttini M."/>
            <person name="Carapelli A."/>
            <person name="Frati F."/>
            <person name="Nardi F."/>
        </authorList>
    </citation>
    <scope>NUCLEOTIDE SEQUENCE [LARGE SCALE GENOMIC DNA]</scope>
    <source>
        <strain evidence="2">DMR45628</strain>
    </source>
</reference>
<dbReference type="AlphaFoldDB" id="A0AAW1LQ73"/>
<sequence>MAQGHLKGTRGAKKCTRGRLTVRSSEQESELTSGLTKMERLGFDLSRREILQAVAALIIANQIKTPFKDHVPGPDWFIHFRKGHGLSIKTPQFEYAHKKEESPRSRFCCLT</sequence>
<feature type="compositionally biased region" description="Basic residues" evidence="1">
    <location>
        <begin position="7"/>
        <end position="17"/>
    </location>
</feature>
<evidence type="ECO:0000313" key="2">
    <source>
        <dbReference type="EMBL" id="KAK9736193.1"/>
    </source>
</evidence>
<accession>A0AAW1LQ73</accession>
<comment type="caution">
    <text evidence="2">The sequence shown here is derived from an EMBL/GenBank/DDBJ whole genome shotgun (WGS) entry which is preliminary data.</text>
</comment>
<feature type="region of interest" description="Disordered" evidence="1">
    <location>
        <begin position="1"/>
        <end position="33"/>
    </location>
</feature>
<proteinExistence type="predicted"/>
<evidence type="ECO:0008006" key="4">
    <source>
        <dbReference type="Google" id="ProtNLM"/>
    </source>
</evidence>
<organism evidence="2 3">
    <name type="scientific">Popillia japonica</name>
    <name type="common">Japanese beetle</name>
    <dbReference type="NCBI Taxonomy" id="7064"/>
    <lineage>
        <taxon>Eukaryota</taxon>
        <taxon>Metazoa</taxon>
        <taxon>Ecdysozoa</taxon>
        <taxon>Arthropoda</taxon>
        <taxon>Hexapoda</taxon>
        <taxon>Insecta</taxon>
        <taxon>Pterygota</taxon>
        <taxon>Neoptera</taxon>
        <taxon>Endopterygota</taxon>
        <taxon>Coleoptera</taxon>
        <taxon>Polyphaga</taxon>
        <taxon>Scarabaeiformia</taxon>
        <taxon>Scarabaeidae</taxon>
        <taxon>Rutelinae</taxon>
        <taxon>Popillia</taxon>
    </lineage>
</organism>
<keyword evidence="3" id="KW-1185">Reference proteome</keyword>
<protein>
    <recommendedName>
        <fullName evidence="4">HTH CENPB-type domain-containing protein</fullName>
    </recommendedName>
</protein>
<evidence type="ECO:0000313" key="3">
    <source>
        <dbReference type="Proteomes" id="UP001458880"/>
    </source>
</evidence>
<name>A0AAW1LQ73_POPJA</name>